<organism evidence="1 2">
    <name type="scientific">Bradyrhizobium elkanii</name>
    <dbReference type="NCBI Taxonomy" id="29448"/>
    <lineage>
        <taxon>Bacteria</taxon>
        <taxon>Pseudomonadati</taxon>
        <taxon>Pseudomonadota</taxon>
        <taxon>Alphaproteobacteria</taxon>
        <taxon>Hyphomicrobiales</taxon>
        <taxon>Nitrobacteraceae</taxon>
        <taxon>Bradyrhizobium</taxon>
    </lineage>
</organism>
<accession>A0ABV4EWQ2</accession>
<name>A0ABV4EWQ2_BRAEL</name>
<sequence length="78" mass="8054">MYSLIYDGTCRRKGAAQQNGPVAASLVRSVAANDAAVAPCHHAVRRVSGITSQTTNSPNAAIPARPIKAVLLPSLSLT</sequence>
<dbReference type="Proteomes" id="UP001565471">
    <property type="component" value="Unassembled WGS sequence"/>
</dbReference>
<evidence type="ECO:0000313" key="1">
    <source>
        <dbReference type="EMBL" id="MEY9315255.1"/>
    </source>
</evidence>
<evidence type="ECO:0000313" key="2">
    <source>
        <dbReference type="Proteomes" id="UP001565471"/>
    </source>
</evidence>
<protein>
    <submittedName>
        <fullName evidence="1">Uncharacterized protein</fullName>
    </submittedName>
</protein>
<comment type="caution">
    <text evidence="1">The sequence shown here is derived from an EMBL/GenBank/DDBJ whole genome shotgun (WGS) entry which is preliminary data.</text>
</comment>
<proteinExistence type="predicted"/>
<dbReference type="EMBL" id="JBGBZA010000002">
    <property type="protein sequence ID" value="MEY9315255.1"/>
    <property type="molecule type" value="Genomic_DNA"/>
</dbReference>
<reference evidence="1 2" key="1">
    <citation type="submission" date="2024-07" db="EMBL/GenBank/DDBJ databases">
        <title>Genomic Encyclopedia of Type Strains, Phase V (KMG-V): Genome sequencing to study the core and pangenomes of soil and plant-associated prokaryotes.</title>
        <authorList>
            <person name="Whitman W."/>
        </authorList>
    </citation>
    <scope>NUCLEOTIDE SEQUENCE [LARGE SCALE GENOMIC DNA]</scope>
    <source>
        <strain evidence="1 2">USDA 415</strain>
    </source>
</reference>
<keyword evidence="2" id="KW-1185">Reference proteome</keyword>
<gene>
    <name evidence="1" type="ORF">ABIF29_002054</name>
</gene>